<keyword evidence="3" id="KW-0479">Metal-binding</keyword>
<keyword evidence="11" id="KW-1185">Reference proteome</keyword>
<dbReference type="InterPro" id="IPR000486">
    <property type="entry name" value="Xdiol_ring_cleave_dOase_1/2"/>
</dbReference>
<dbReference type="CDD" id="cd07252">
    <property type="entry name" value="BphC1-RGP6_N_like"/>
    <property type="match status" value="1"/>
</dbReference>
<sequence>MSAVNQLSYVVGETTDLRGWRRYGTEILGHQIVADSDDRLLYLRSDDRHHRLAVRAGHTDDVAYVGWEVADHAALEAAAAALERHGVTVVAGKPEEAADRRVLELAHFVCPHSGVRMELVVGHEMLHGPRFRPTRDLAGFRTGELGMGHVVLYAPDVKAAADFYVKVLGFGVTDFASIPGAGLFAAFLHCNPRHHSLAFMNIPGAPRKIQHVMFETVTMDDVGYSHDVCLDRKITSTAPGRHHNDRTFSFYFRNPSGWHFEYGWAPRTIDPGTWDTEHYLLQPGFAWGHQGLMEMV</sequence>
<evidence type="ECO:0000256" key="6">
    <source>
        <dbReference type="ARBA" id="ARBA00023002"/>
    </source>
</evidence>
<gene>
    <name evidence="10" type="ORF">AGRA3207_003633</name>
</gene>
<comment type="cofactor">
    <cofactor evidence="1 8">
        <name>Fe(2+)</name>
        <dbReference type="ChEBI" id="CHEBI:29033"/>
    </cofactor>
</comment>
<protein>
    <submittedName>
        <fullName evidence="10">VOC family protein</fullName>
    </submittedName>
</protein>
<dbReference type="Gene3D" id="3.10.180.10">
    <property type="entry name" value="2,3-Dihydroxybiphenyl 1,2-Dioxygenase, domain 1"/>
    <property type="match status" value="2"/>
</dbReference>
<feature type="domain" description="VOC" evidence="9">
    <location>
        <begin position="146"/>
        <end position="265"/>
    </location>
</feature>
<name>A0ABX8QV31_9ACTN</name>
<evidence type="ECO:0000256" key="2">
    <source>
        <dbReference type="ARBA" id="ARBA00008784"/>
    </source>
</evidence>
<dbReference type="Pfam" id="PF22632">
    <property type="entry name" value="BphC_D1"/>
    <property type="match status" value="1"/>
</dbReference>
<evidence type="ECO:0000256" key="5">
    <source>
        <dbReference type="ARBA" id="ARBA00022964"/>
    </source>
</evidence>
<accession>A0ABX8QV31</accession>
<comment type="similarity">
    <text evidence="2 8">Belongs to the extradiol ring-cleavage dioxygenase family.</text>
</comment>
<evidence type="ECO:0000259" key="9">
    <source>
        <dbReference type="PROSITE" id="PS51819"/>
    </source>
</evidence>
<keyword evidence="4 8" id="KW-0058">Aromatic hydrocarbons catabolism</keyword>
<dbReference type="EMBL" id="CP059572">
    <property type="protein sequence ID" value="QXJ22605.1"/>
    <property type="molecule type" value="Genomic_DNA"/>
</dbReference>
<organism evidence="10 11">
    <name type="scientific">Actinomadura graeca</name>
    <dbReference type="NCBI Taxonomy" id="2750812"/>
    <lineage>
        <taxon>Bacteria</taxon>
        <taxon>Bacillati</taxon>
        <taxon>Actinomycetota</taxon>
        <taxon>Actinomycetes</taxon>
        <taxon>Streptosporangiales</taxon>
        <taxon>Thermomonosporaceae</taxon>
        <taxon>Actinomadura</taxon>
    </lineage>
</organism>
<reference evidence="10" key="1">
    <citation type="submission" date="2020-07" db="EMBL/GenBank/DDBJ databases">
        <authorList>
            <person name="Tarantini F.S."/>
            <person name="Hong K.W."/>
            <person name="Chan K.G."/>
        </authorList>
    </citation>
    <scope>NUCLEOTIDE SEQUENCE</scope>
    <source>
        <strain evidence="10">32-07</strain>
    </source>
</reference>
<keyword evidence="5 8" id="KW-0223">Dioxygenase</keyword>
<evidence type="ECO:0000256" key="4">
    <source>
        <dbReference type="ARBA" id="ARBA00022797"/>
    </source>
</evidence>
<dbReference type="Proteomes" id="UP001049518">
    <property type="component" value="Chromosome"/>
</dbReference>
<evidence type="ECO:0000256" key="7">
    <source>
        <dbReference type="ARBA" id="ARBA00023004"/>
    </source>
</evidence>
<proteinExistence type="inferred from homology"/>
<dbReference type="RefSeq" id="WP_231335896.1">
    <property type="nucleotide sequence ID" value="NZ_CP059572.1"/>
</dbReference>
<dbReference type="InterPro" id="IPR029068">
    <property type="entry name" value="Glyas_Bleomycin-R_OHBP_Dase"/>
</dbReference>
<keyword evidence="7 8" id="KW-0408">Iron</keyword>
<evidence type="ECO:0000313" key="10">
    <source>
        <dbReference type="EMBL" id="QXJ22605.1"/>
    </source>
</evidence>
<dbReference type="InterPro" id="IPR004360">
    <property type="entry name" value="Glyas_Fos-R_dOase_dom"/>
</dbReference>
<keyword evidence="6 8" id="KW-0560">Oxidoreductase</keyword>
<feature type="domain" description="VOC" evidence="9">
    <location>
        <begin position="6"/>
        <end position="122"/>
    </location>
</feature>
<evidence type="ECO:0000256" key="3">
    <source>
        <dbReference type="ARBA" id="ARBA00022723"/>
    </source>
</evidence>
<evidence type="ECO:0000313" key="11">
    <source>
        <dbReference type="Proteomes" id="UP001049518"/>
    </source>
</evidence>
<dbReference type="InterPro" id="IPR037523">
    <property type="entry name" value="VOC_core"/>
</dbReference>
<evidence type="ECO:0000256" key="1">
    <source>
        <dbReference type="ARBA" id="ARBA00001954"/>
    </source>
</evidence>
<evidence type="ECO:0000256" key="8">
    <source>
        <dbReference type="RuleBase" id="RU000683"/>
    </source>
</evidence>
<dbReference type="Pfam" id="PF00903">
    <property type="entry name" value="Glyoxalase"/>
    <property type="match status" value="1"/>
</dbReference>
<dbReference type="PROSITE" id="PS00082">
    <property type="entry name" value="EXTRADIOL_DIOXYGENAS"/>
    <property type="match status" value="1"/>
</dbReference>
<dbReference type="SUPFAM" id="SSF54593">
    <property type="entry name" value="Glyoxalase/Bleomycin resistance protein/Dihydroxybiphenyl dioxygenase"/>
    <property type="match status" value="1"/>
</dbReference>
<dbReference type="PROSITE" id="PS51819">
    <property type="entry name" value="VOC"/>
    <property type="match status" value="2"/>
</dbReference>